<feature type="compositionally biased region" description="Basic and acidic residues" evidence="3">
    <location>
        <begin position="572"/>
        <end position="589"/>
    </location>
</feature>
<dbReference type="SUPFAM" id="SSF52058">
    <property type="entry name" value="L domain-like"/>
    <property type="match status" value="1"/>
</dbReference>
<dbReference type="Pfam" id="PF01302">
    <property type="entry name" value="CAP_GLY"/>
    <property type="match status" value="1"/>
</dbReference>
<feature type="domain" description="CAP-Gly" evidence="4">
    <location>
        <begin position="6"/>
        <end position="74"/>
    </location>
</feature>
<evidence type="ECO:0000259" key="4">
    <source>
        <dbReference type="SMART" id="SM01052"/>
    </source>
</evidence>
<dbReference type="SMART" id="SM01052">
    <property type="entry name" value="CAP_GLY"/>
    <property type="match status" value="1"/>
</dbReference>
<feature type="region of interest" description="Disordered" evidence="3">
    <location>
        <begin position="362"/>
        <end position="385"/>
    </location>
</feature>
<dbReference type="Gene3D" id="2.30.30.190">
    <property type="entry name" value="CAP Gly-rich-like domain"/>
    <property type="match status" value="1"/>
</dbReference>
<keyword evidence="1" id="KW-0433">Leucine-rich repeat</keyword>
<proteinExistence type="predicted"/>
<sequence>MSSASVGQRRSYDGALCTVRYIGEVAGTTGSWLGVEWDDPSRGKHDGQHKGVRYFSCKNKSKTAASFVRPTRLPDEPETFLSAVQKKYAPDPSTQPAPGTQAPIRFSGKVAEEVGFEKVRRQQAQLEELQYVILDSARVARTYPEGEAEEKGQTIGQVCPKIKELDLSRNLLEHFDPVVEICSELPLLRNLKVNWNRFRNVLEDKKLEAAGDAFNGVTELSLEDTFLGWNEVCHIASKFPALTTLHADSNQLSVLTAISPAAVSFTSTLTSLHLEFNDFTSLSDLAPISTLTNLKNLLLKGNNISAITAPTSPEAPSFPPSVQYLDISYNRVGSWAFVDNLPGSFPGLTSLRFTHNPIYEHPDLDSASSNPPPSAHSSSQKQGVSKTDEAYMLLVARLPRLKILNFSTISPADRADAEMFYLSRIAKQLAAVPEAAEPDVLSRHRRWAELCEAYGEPSVVRQKELNPTFLEARLVNADFYYYHHHHLGPAQGERAGEPKMERRSVQIPKSFDIYAVKGIAGKLFGLKPLGVKLVWETGEWDPVAGFDEDEGEEGESDDEDASGQEQGQEQGQEEKKEGESKTGRWVKREVELKDGPRQFGYCVDGMDVKIRVERR</sequence>
<organism evidence="5 6">
    <name type="scientific">Cladorrhinum samala</name>
    <dbReference type="NCBI Taxonomy" id="585594"/>
    <lineage>
        <taxon>Eukaryota</taxon>
        <taxon>Fungi</taxon>
        <taxon>Dikarya</taxon>
        <taxon>Ascomycota</taxon>
        <taxon>Pezizomycotina</taxon>
        <taxon>Sordariomycetes</taxon>
        <taxon>Sordariomycetidae</taxon>
        <taxon>Sordariales</taxon>
        <taxon>Podosporaceae</taxon>
        <taxon>Cladorrhinum</taxon>
    </lineage>
</organism>
<dbReference type="Proteomes" id="UP001321749">
    <property type="component" value="Unassembled WGS sequence"/>
</dbReference>
<keyword evidence="2" id="KW-0677">Repeat</keyword>
<evidence type="ECO:0000313" key="5">
    <source>
        <dbReference type="EMBL" id="KAK4463126.1"/>
    </source>
</evidence>
<evidence type="ECO:0000313" key="6">
    <source>
        <dbReference type="Proteomes" id="UP001321749"/>
    </source>
</evidence>
<dbReference type="EMBL" id="MU864963">
    <property type="protein sequence ID" value="KAK4463126.1"/>
    <property type="molecule type" value="Genomic_DNA"/>
</dbReference>
<keyword evidence="6" id="KW-1185">Reference proteome</keyword>
<dbReference type="InterPro" id="IPR036859">
    <property type="entry name" value="CAP-Gly_dom_sf"/>
</dbReference>
<dbReference type="SUPFAM" id="SSF74924">
    <property type="entry name" value="Cap-Gly domain"/>
    <property type="match status" value="1"/>
</dbReference>
<reference evidence="5" key="2">
    <citation type="submission" date="2023-06" db="EMBL/GenBank/DDBJ databases">
        <authorList>
            <consortium name="Lawrence Berkeley National Laboratory"/>
            <person name="Mondo S.J."/>
            <person name="Hensen N."/>
            <person name="Bonometti L."/>
            <person name="Westerberg I."/>
            <person name="Brannstrom I.O."/>
            <person name="Guillou S."/>
            <person name="Cros-Aarteil S."/>
            <person name="Calhoun S."/>
            <person name="Haridas S."/>
            <person name="Kuo A."/>
            <person name="Pangilinan J."/>
            <person name="Riley R."/>
            <person name="Labutti K."/>
            <person name="Andreopoulos B."/>
            <person name="Lipzen A."/>
            <person name="Chen C."/>
            <person name="Yanf M."/>
            <person name="Daum C."/>
            <person name="Ng V."/>
            <person name="Clum A."/>
            <person name="Steindorff A."/>
            <person name="Ohm R."/>
            <person name="Martin F."/>
            <person name="Silar P."/>
            <person name="Natvig D."/>
            <person name="Lalanne C."/>
            <person name="Gautier V."/>
            <person name="Ament-Velasquez S.L."/>
            <person name="Kruys A."/>
            <person name="Hutchinson M.I."/>
            <person name="Powell A.J."/>
            <person name="Barry K."/>
            <person name="Miller A.N."/>
            <person name="Grigoriev I.V."/>
            <person name="Debuchy R."/>
            <person name="Gladieux P."/>
            <person name="Thoren M.H."/>
            <person name="Johannesson H."/>
        </authorList>
    </citation>
    <scope>NUCLEOTIDE SEQUENCE</scope>
    <source>
        <strain evidence="5">PSN324</strain>
    </source>
</reference>
<gene>
    <name evidence="5" type="ORF">QBC42DRAFT_199720</name>
</gene>
<feature type="region of interest" description="Disordered" evidence="3">
    <location>
        <begin position="543"/>
        <end position="589"/>
    </location>
</feature>
<reference evidence="5" key="1">
    <citation type="journal article" date="2023" name="Mol. Phylogenet. Evol.">
        <title>Genome-scale phylogeny and comparative genomics of the fungal order Sordariales.</title>
        <authorList>
            <person name="Hensen N."/>
            <person name="Bonometti L."/>
            <person name="Westerberg I."/>
            <person name="Brannstrom I.O."/>
            <person name="Guillou S."/>
            <person name="Cros-Aarteil S."/>
            <person name="Calhoun S."/>
            <person name="Haridas S."/>
            <person name="Kuo A."/>
            <person name="Mondo S."/>
            <person name="Pangilinan J."/>
            <person name="Riley R."/>
            <person name="LaButti K."/>
            <person name="Andreopoulos B."/>
            <person name="Lipzen A."/>
            <person name="Chen C."/>
            <person name="Yan M."/>
            <person name="Daum C."/>
            <person name="Ng V."/>
            <person name="Clum A."/>
            <person name="Steindorff A."/>
            <person name="Ohm R.A."/>
            <person name="Martin F."/>
            <person name="Silar P."/>
            <person name="Natvig D.O."/>
            <person name="Lalanne C."/>
            <person name="Gautier V."/>
            <person name="Ament-Velasquez S.L."/>
            <person name="Kruys A."/>
            <person name="Hutchinson M.I."/>
            <person name="Powell A.J."/>
            <person name="Barry K."/>
            <person name="Miller A.N."/>
            <person name="Grigoriev I.V."/>
            <person name="Debuchy R."/>
            <person name="Gladieux P."/>
            <person name="Hiltunen Thoren M."/>
            <person name="Johannesson H."/>
        </authorList>
    </citation>
    <scope>NUCLEOTIDE SEQUENCE</scope>
    <source>
        <strain evidence="5">PSN324</strain>
    </source>
</reference>
<evidence type="ECO:0000256" key="1">
    <source>
        <dbReference type="ARBA" id="ARBA00022614"/>
    </source>
</evidence>
<dbReference type="AlphaFoldDB" id="A0AAV9HTN3"/>
<dbReference type="Gene3D" id="3.80.10.10">
    <property type="entry name" value="Ribonuclease Inhibitor"/>
    <property type="match status" value="3"/>
</dbReference>
<dbReference type="InterPro" id="IPR032675">
    <property type="entry name" value="LRR_dom_sf"/>
</dbReference>
<name>A0AAV9HTN3_9PEZI</name>
<dbReference type="GO" id="GO:0005737">
    <property type="term" value="C:cytoplasm"/>
    <property type="evidence" value="ECO:0007669"/>
    <property type="project" value="TreeGrafter"/>
</dbReference>
<protein>
    <recommendedName>
        <fullName evidence="4">CAP-Gly domain-containing protein</fullName>
    </recommendedName>
</protein>
<comment type="caution">
    <text evidence="5">The sequence shown here is derived from an EMBL/GenBank/DDBJ whole genome shotgun (WGS) entry which is preliminary data.</text>
</comment>
<feature type="compositionally biased region" description="Acidic residues" evidence="3">
    <location>
        <begin position="546"/>
        <end position="562"/>
    </location>
</feature>
<dbReference type="PANTHER" id="PTHR15454">
    <property type="entry name" value="NISCHARIN RELATED"/>
    <property type="match status" value="1"/>
</dbReference>
<evidence type="ECO:0000256" key="2">
    <source>
        <dbReference type="ARBA" id="ARBA00022737"/>
    </source>
</evidence>
<evidence type="ECO:0000256" key="3">
    <source>
        <dbReference type="SAM" id="MobiDB-lite"/>
    </source>
</evidence>
<accession>A0AAV9HTN3</accession>
<dbReference type="InterPro" id="IPR000938">
    <property type="entry name" value="CAP-Gly_domain"/>
</dbReference>